<evidence type="ECO:0008006" key="3">
    <source>
        <dbReference type="Google" id="ProtNLM"/>
    </source>
</evidence>
<sequence length="80" mass="9218">MTLDLVDLSGAMLWDADLSGADLEDIRNWREIESIKYANIFGIRNAPKGFRVWALERGAVEMTPEGRQAFRENDYEEPEK</sequence>
<name>A0A450WNB2_9GAMM</name>
<proteinExistence type="predicted"/>
<evidence type="ECO:0000313" key="1">
    <source>
        <dbReference type="EMBL" id="VFK18498.1"/>
    </source>
</evidence>
<dbReference type="EMBL" id="CAADFM010000199">
    <property type="protein sequence ID" value="VFK18498.1"/>
    <property type="molecule type" value="Genomic_DNA"/>
</dbReference>
<accession>A0A450WNB2</accession>
<dbReference type="AlphaFoldDB" id="A0A450WNB2"/>
<protein>
    <recommendedName>
        <fullName evidence="3">Pentapeptide repeat-containing protein</fullName>
    </recommendedName>
</protein>
<organism evidence="1">
    <name type="scientific">Candidatus Kentrum sp. LPFa</name>
    <dbReference type="NCBI Taxonomy" id="2126335"/>
    <lineage>
        <taxon>Bacteria</taxon>
        <taxon>Pseudomonadati</taxon>
        <taxon>Pseudomonadota</taxon>
        <taxon>Gammaproteobacteria</taxon>
        <taxon>Candidatus Kentrum</taxon>
    </lineage>
</organism>
<reference evidence="1" key="1">
    <citation type="submission" date="2019-02" db="EMBL/GenBank/DDBJ databases">
        <authorList>
            <person name="Gruber-Vodicka R. H."/>
            <person name="Seah K. B. B."/>
        </authorList>
    </citation>
    <scope>NUCLEOTIDE SEQUENCE</scope>
    <source>
        <strain evidence="1">BECK_S312</strain>
        <strain evidence="2">BECK_S426</strain>
    </source>
</reference>
<dbReference type="EMBL" id="CAADFP010000190">
    <property type="protein sequence ID" value="VFK33065.1"/>
    <property type="molecule type" value="Genomic_DNA"/>
</dbReference>
<gene>
    <name evidence="1" type="ORF">BECKLPF1236A_GA0070988_101995</name>
    <name evidence="2" type="ORF">BECKLPF1236C_GA0070990_101905</name>
</gene>
<evidence type="ECO:0000313" key="2">
    <source>
        <dbReference type="EMBL" id="VFK33065.1"/>
    </source>
</evidence>